<accession>A0A1B8YJW9</accession>
<evidence type="ECO:0000313" key="1">
    <source>
        <dbReference type="EMBL" id="OCA55366.1"/>
    </source>
</evidence>
<proteinExistence type="predicted"/>
<dbReference type="AlphaFoldDB" id="A0A1B8YJW9"/>
<name>A0A1B8YJW9_9GAMM</name>
<sequence length="56" mass="6433">MNIDPRYCELPPQMLDNYPTFKRGSLLRLRKVAYQAKKSRRGVVGSASNHTGKNRL</sequence>
<keyword evidence="2" id="KW-1185">Reference proteome</keyword>
<reference evidence="2" key="1">
    <citation type="submission" date="2015-11" db="EMBL/GenBank/DDBJ databases">
        <authorList>
            <person name="Tobias N.J."/>
            <person name="Mishra B."/>
            <person name="Gupta D.K."/>
            <person name="Thines M."/>
            <person name="Stinear T.P."/>
            <person name="Bode H.B."/>
        </authorList>
    </citation>
    <scope>NUCLEOTIDE SEQUENCE [LARGE SCALE GENOMIC DNA]</scope>
    <source>
        <strain evidence="2">PB45.5</strain>
    </source>
</reference>
<dbReference type="Proteomes" id="UP000092665">
    <property type="component" value="Unassembled WGS sequence"/>
</dbReference>
<organism evidence="1 2">
    <name type="scientific">Photorhabdus namnaonensis</name>
    <dbReference type="NCBI Taxonomy" id="1851568"/>
    <lineage>
        <taxon>Bacteria</taxon>
        <taxon>Pseudomonadati</taxon>
        <taxon>Pseudomonadota</taxon>
        <taxon>Gammaproteobacteria</taxon>
        <taxon>Enterobacterales</taxon>
        <taxon>Morganellaceae</taxon>
        <taxon>Photorhabdus</taxon>
    </lineage>
</organism>
<gene>
    <name evidence="1" type="ORF">Phpb_01582</name>
</gene>
<comment type="caution">
    <text evidence="1">The sequence shown here is derived from an EMBL/GenBank/DDBJ whole genome shotgun (WGS) entry which is preliminary data.</text>
</comment>
<dbReference type="EMBL" id="LOIC01000038">
    <property type="protein sequence ID" value="OCA55366.1"/>
    <property type="molecule type" value="Genomic_DNA"/>
</dbReference>
<protein>
    <submittedName>
        <fullName evidence="1">Uncharacterized protein</fullName>
    </submittedName>
</protein>
<evidence type="ECO:0000313" key="2">
    <source>
        <dbReference type="Proteomes" id="UP000092665"/>
    </source>
</evidence>